<comment type="caution">
    <text evidence="2">The sequence shown here is derived from an EMBL/GenBank/DDBJ whole genome shotgun (WGS) entry which is preliminary data.</text>
</comment>
<dbReference type="RefSeq" id="WP_071114183.1">
    <property type="nucleotide sequence ID" value="NZ_MKCS01000001.1"/>
</dbReference>
<proteinExistence type="predicted"/>
<keyword evidence="1" id="KW-0812">Transmembrane</keyword>
<dbReference type="OrthoDB" id="8596479at2"/>
<protein>
    <submittedName>
        <fullName evidence="2">Uncharacterized protein</fullName>
    </submittedName>
</protein>
<dbReference type="Proteomes" id="UP000180088">
    <property type="component" value="Unassembled WGS sequence"/>
</dbReference>
<keyword evidence="5" id="KW-1185">Reference proteome</keyword>
<dbReference type="AlphaFoldDB" id="A0A1S1X1G4"/>
<feature type="transmembrane region" description="Helical" evidence="1">
    <location>
        <begin position="243"/>
        <end position="270"/>
    </location>
</feature>
<keyword evidence="1" id="KW-1133">Transmembrane helix</keyword>
<evidence type="ECO:0000313" key="3">
    <source>
        <dbReference type="EMBL" id="OHX18711.1"/>
    </source>
</evidence>
<evidence type="ECO:0000313" key="5">
    <source>
        <dbReference type="Proteomes" id="UP000180280"/>
    </source>
</evidence>
<evidence type="ECO:0000256" key="1">
    <source>
        <dbReference type="SAM" id="Phobius"/>
    </source>
</evidence>
<name>A0A1S1X1G4_9NEIS</name>
<keyword evidence="1" id="KW-0472">Membrane</keyword>
<dbReference type="EMBL" id="MKCS01000001">
    <property type="protein sequence ID" value="OHX13362.1"/>
    <property type="molecule type" value="Genomic_DNA"/>
</dbReference>
<reference evidence="4 5" key="1">
    <citation type="submission" date="2016-09" db="EMBL/GenBank/DDBJ databases">
        <title>Chromobacterium muskegensis sp. nov., an insecticidal bacterium isolated from Sphagnum bogs.</title>
        <authorList>
            <person name="Sparks M.E."/>
            <person name="Blackburn M.B."/>
            <person name="Gundersen-Rindal D.E."/>
            <person name="Mitchell A."/>
            <person name="Farrar R."/>
            <person name="Kuhar D."/>
        </authorList>
    </citation>
    <scope>NUCLEOTIDE SEQUENCE [LARGE SCALE GENOMIC DNA]</scope>
    <source>
        <strain evidence="3 5">14B-1</strain>
        <strain evidence="2 4">37-2</strain>
    </source>
</reference>
<evidence type="ECO:0000313" key="4">
    <source>
        <dbReference type="Proteomes" id="UP000180088"/>
    </source>
</evidence>
<accession>A0A1S1X1G4</accession>
<feature type="transmembrane region" description="Helical" evidence="1">
    <location>
        <begin position="195"/>
        <end position="213"/>
    </location>
</feature>
<organism evidence="2 4">
    <name type="scientific">Chromobacterium sphagni</name>
    <dbReference type="NCBI Taxonomy" id="1903179"/>
    <lineage>
        <taxon>Bacteria</taxon>
        <taxon>Pseudomonadati</taxon>
        <taxon>Pseudomonadota</taxon>
        <taxon>Betaproteobacteria</taxon>
        <taxon>Neisseriales</taxon>
        <taxon>Chromobacteriaceae</taxon>
        <taxon>Chromobacterium</taxon>
    </lineage>
</organism>
<dbReference type="EMBL" id="MKCT01000058">
    <property type="protein sequence ID" value="OHX18711.1"/>
    <property type="molecule type" value="Genomic_DNA"/>
</dbReference>
<feature type="transmembrane region" description="Helical" evidence="1">
    <location>
        <begin position="168"/>
        <end position="189"/>
    </location>
</feature>
<evidence type="ECO:0000313" key="2">
    <source>
        <dbReference type="EMBL" id="OHX13362.1"/>
    </source>
</evidence>
<gene>
    <name evidence="3" type="ORF">BI344_20165</name>
    <name evidence="2" type="ORF">BI347_07450</name>
</gene>
<sequence length="373" mass="40263">MPALPFKLWFTGAGRPPATAEPSSAETRQVARSAYGYVLRVQTTVRIILPSSRGDETLKRRADELLRKENYTWGELFELEMLCAELASDDMLVLIRPTDVDPSLEYCEAACMAERWGGAADGLAGALAGARGGKPAAGRAELRAAVLLGQQRYFRSLRRERALDRLRLRLGLFTLAMALLGGIYYWWLSGSPTDAGLALSATFGILGAFASVLQRIQSVGEKTSTNGQSGASVAMLMEGSWSLYLALASGAVFGILGFWLFAGGFGGAFLSTQLAPSFSASLASCHDSALPYLQQGSDYGKMAVWAFFFGFAERFIPDLLTQLAKNGAANVPRPQSRRLLAEAGKRSRAAWEARAAEKSRRVAAHRRSEDGDG</sequence>
<dbReference type="Proteomes" id="UP000180280">
    <property type="component" value="Unassembled WGS sequence"/>
</dbReference>